<evidence type="ECO:0000313" key="3">
    <source>
        <dbReference type="EMBL" id="CAD6192225.1"/>
    </source>
</evidence>
<keyword evidence="1" id="KW-1133">Transmembrane helix</keyword>
<keyword evidence="1" id="KW-0472">Membrane</keyword>
<feature type="domain" description="Beta-lactamase-related" evidence="2">
    <location>
        <begin position="479"/>
        <end position="846"/>
    </location>
</feature>
<keyword evidence="1" id="KW-0812">Transmembrane</keyword>
<feature type="transmembrane region" description="Helical" evidence="1">
    <location>
        <begin position="431"/>
        <end position="454"/>
    </location>
</feature>
<name>A0A8S1HAK6_9PELO</name>
<dbReference type="Proteomes" id="UP000835052">
    <property type="component" value="Unassembled WGS sequence"/>
</dbReference>
<accession>A0A8S1HAK6</accession>
<evidence type="ECO:0000259" key="2">
    <source>
        <dbReference type="Pfam" id="PF00144"/>
    </source>
</evidence>
<protein>
    <recommendedName>
        <fullName evidence="2">Beta-lactamase-related domain-containing protein</fullName>
    </recommendedName>
</protein>
<dbReference type="PANTHER" id="PTHR43319:SF5">
    <property type="entry name" value="BETA-LACTAMASE-RELATED DOMAIN-CONTAINING PROTEIN"/>
    <property type="match status" value="1"/>
</dbReference>
<dbReference type="InterPro" id="IPR001466">
    <property type="entry name" value="Beta-lactam-related"/>
</dbReference>
<gene>
    <name evidence="3" type="ORF">CAUJ_LOCUS8144</name>
</gene>
<proteinExistence type="predicted"/>
<evidence type="ECO:0000256" key="1">
    <source>
        <dbReference type="SAM" id="Phobius"/>
    </source>
</evidence>
<reference evidence="3" key="1">
    <citation type="submission" date="2020-10" db="EMBL/GenBank/DDBJ databases">
        <authorList>
            <person name="Kikuchi T."/>
        </authorList>
    </citation>
    <scope>NUCLEOTIDE SEQUENCE</scope>
    <source>
        <strain evidence="3">NKZ352</strain>
    </source>
</reference>
<dbReference type="AlphaFoldDB" id="A0A8S1HAK6"/>
<sequence>MEFKIIGAVAVLIYGVLLTVRNRVPVKDVHIDGSFEESFRSVFEALRNNLADGWERGGGSLVVYVGGRKVVDIWGGWADKETRRFWKNDTLNVVLSCSKAMGAIVVAQLVDRGHLAYDDLVTKHWPEFGQNGKQNVTVRWLIGHKAGLAYTDHPISKELAEDPELIDEFLAKQKPNWPPGEEIGYHAVTFGWLVDAIVRRTDPKRRTVGTYFREEIAEKYGVDFHIGLPPCEQRRVARITTPTFLDALEEFIHDPKDHNILGYLKDRFSNGSLTKVLQSTPWLKFVETTTLNNPEIQALEQVGVLGLGTARSMAQVFELLRTGKLLSDKGLKNLLSNFEAKTDVISGVTVARGQGFMMNEIHHNGRKIKLYGHAGYGGQNIRTDFENDVTIAYLSNGLKVGFGDAARTYKRLLKAIYDVALKMVLNIVTTFFRVVFAWLFWLVAAIIAAFIFAYKNTRRRQVFVDGFVDPAFSPVLREFRRNFEKGVERDGAAFCAFYRGRCVVDVWGGYADREAERFWFKDTMQITFSSSKALAAICIAKLVDQKLIRYEDRVCDFWPEFAKNGKEAVTVEMIMTHTAGLPKIDSKLSWEDARDHVRMSKILENQTPVWTPGTKVGYHCFSYGWLVDQIVRRADPKKRSIGSFFREEIAEKHNLDIHIGLPLEHAWRVARITPSSVLERIEEYIEDPEVVDYPFWAKQMMCRGLTYNVATNPSWMQTIRKVTLNNPEMYALEQTAALAIGTARDMARLAQLVIDGSIVSEETLRLLNEPLVKWRDVVTNACVTRGRGTTVVDVVVPGKIHSKLVGHAGLGGQNFRWDRENEISLAYLSNALKSGLGDRARPYVRLLNRFYECIPGNSETDSFVLAAS</sequence>
<keyword evidence="4" id="KW-1185">Reference proteome</keyword>
<dbReference type="Pfam" id="PF00144">
    <property type="entry name" value="Beta-lactamase"/>
    <property type="match status" value="2"/>
</dbReference>
<dbReference type="InterPro" id="IPR052907">
    <property type="entry name" value="Beta-lactamase/esterase"/>
</dbReference>
<dbReference type="SUPFAM" id="SSF56601">
    <property type="entry name" value="beta-lactamase/transpeptidase-like"/>
    <property type="match status" value="2"/>
</dbReference>
<dbReference type="OrthoDB" id="5946976at2759"/>
<dbReference type="PANTHER" id="PTHR43319">
    <property type="entry name" value="BETA-LACTAMASE-RELATED"/>
    <property type="match status" value="1"/>
</dbReference>
<feature type="domain" description="Beta-lactamase-related" evidence="2">
    <location>
        <begin position="47"/>
        <end position="412"/>
    </location>
</feature>
<dbReference type="EMBL" id="CAJGYM010000026">
    <property type="protein sequence ID" value="CAD6192225.1"/>
    <property type="molecule type" value="Genomic_DNA"/>
</dbReference>
<dbReference type="InterPro" id="IPR012338">
    <property type="entry name" value="Beta-lactam/transpept-like"/>
</dbReference>
<evidence type="ECO:0000313" key="4">
    <source>
        <dbReference type="Proteomes" id="UP000835052"/>
    </source>
</evidence>
<organism evidence="3 4">
    <name type="scientific">Caenorhabditis auriculariae</name>
    <dbReference type="NCBI Taxonomy" id="2777116"/>
    <lineage>
        <taxon>Eukaryota</taxon>
        <taxon>Metazoa</taxon>
        <taxon>Ecdysozoa</taxon>
        <taxon>Nematoda</taxon>
        <taxon>Chromadorea</taxon>
        <taxon>Rhabditida</taxon>
        <taxon>Rhabditina</taxon>
        <taxon>Rhabditomorpha</taxon>
        <taxon>Rhabditoidea</taxon>
        <taxon>Rhabditidae</taxon>
        <taxon>Peloderinae</taxon>
        <taxon>Caenorhabditis</taxon>
    </lineage>
</organism>
<comment type="caution">
    <text evidence="3">The sequence shown here is derived from an EMBL/GenBank/DDBJ whole genome shotgun (WGS) entry which is preliminary data.</text>
</comment>
<dbReference type="Gene3D" id="3.40.710.10">
    <property type="entry name" value="DD-peptidase/beta-lactamase superfamily"/>
    <property type="match status" value="2"/>
</dbReference>